<dbReference type="InterPro" id="IPR040801">
    <property type="entry name" value="Ski2_N"/>
</dbReference>
<dbReference type="Proteomes" id="UP000652761">
    <property type="component" value="Unassembled WGS sequence"/>
</dbReference>
<proteinExistence type="predicted"/>
<organism evidence="3 4">
    <name type="scientific">Colocasia esculenta</name>
    <name type="common">Wild taro</name>
    <name type="synonym">Arum esculentum</name>
    <dbReference type="NCBI Taxonomy" id="4460"/>
    <lineage>
        <taxon>Eukaryota</taxon>
        <taxon>Viridiplantae</taxon>
        <taxon>Streptophyta</taxon>
        <taxon>Embryophyta</taxon>
        <taxon>Tracheophyta</taxon>
        <taxon>Spermatophyta</taxon>
        <taxon>Magnoliopsida</taxon>
        <taxon>Liliopsida</taxon>
        <taxon>Araceae</taxon>
        <taxon>Aroideae</taxon>
        <taxon>Colocasieae</taxon>
        <taxon>Colocasia</taxon>
    </lineage>
</organism>
<sequence length="408" mass="45810">KRSSRRKEKKKLPPKAGEETCERWRRKKGWALGGGRPMMERVPAGNETAFRVGFTGHSGHLRLELLPPVEGNNPLRSLPDFILPPAFEPVTPESVKRQLEEKYLLPRLDPDEFSVEKSGRQWDFDWFDRVKVHLEPTAPRTVMVPKWELPFRRHKDGSATAIWDPCSIEVDVAELMEDAQGSGTFLRMPGPAKDFVRGSTKNRPFRPGGLDDPQSSDRLLPEGALNGQWIRELIAGGDPQTVPPGLRQGMDLGRLKEYPCQWKRTKEHSSGPQTASEDNLITLSVQIQFDDLFNKDWEDDDVGGSDNHGNFLKPASTDPKAERTEEDLAIASSTTESSVLDEILLTEAGGLPSKPIRDSSNEGQQREVWARTCGSEGIANHFYELIPDLALDFPFELDNFQKEVSTCT</sequence>
<evidence type="ECO:0000259" key="2">
    <source>
        <dbReference type="Pfam" id="PF17911"/>
    </source>
</evidence>
<feature type="domain" description="Ski2 N-terminal" evidence="2">
    <location>
        <begin position="176"/>
        <end position="253"/>
    </location>
</feature>
<evidence type="ECO:0000313" key="4">
    <source>
        <dbReference type="Proteomes" id="UP000652761"/>
    </source>
</evidence>
<accession>A0A843UTH0</accession>
<gene>
    <name evidence="3" type="ORF">Taro_017524</name>
</gene>
<feature type="non-terminal residue" evidence="3">
    <location>
        <position position="408"/>
    </location>
</feature>
<dbReference type="Pfam" id="PF17911">
    <property type="entry name" value="Ski2_N"/>
    <property type="match status" value="1"/>
</dbReference>
<protein>
    <recommendedName>
        <fullName evidence="2">Ski2 N-terminal domain-containing protein</fullName>
    </recommendedName>
</protein>
<feature type="compositionally biased region" description="Basic residues" evidence="1">
    <location>
        <begin position="1"/>
        <end position="13"/>
    </location>
</feature>
<reference evidence="3" key="1">
    <citation type="submission" date="2017-07" db="EMBL/GenBank/DDBJ databases">
        <title>Taro Niue Genome Assembly and Annotation.</title>
        <authorList>
            <person name="Atibalentja N."/>
            <person name="Keating K."/>
            <person name="Fields C.J."/>
        </authorList>
    </citation>
    <scope>NUCLEOTIDE SEQUENCE</scope>
    <source>
        <strain evidence="3">Niue_2</strain>
        <tissue evidence="3">Leaf</tissue>
    </source>
</reference>
<dbReference type="OrthoDB" id="64767at2759"/>
<feature type="region of interest" description="Disordered" evidence="1">
    <location>
        <begin position="1"/>
        <end position="20"/>
    </location>
</feature>
<evidence type="ECO:0000313" key="3">
    <source>
        <dbReference type="EMBL" id="MQL85014.1"/>
    </source>
</evidence>
<name>A0A843UTH0_COLES</name>
<dbReference type="EMBL" id="NMUH01000801">
    <property type="protein sequence ID" value="MQL85014.1"/>
    <property type="molecule type" value="Genomic_DNA"/>
</dbReference>
<comment type="caution">
    <text evidence="3">The sequence shown here is derived from an EMBL/GenBank/DDBJ whole genome shotgun (WGS) entry which is preliminary data.</text>
</comment>
<feature type="region of interest" description="Disordered" evidence="1">
    <location>
        <begin position="197"/>
        <end position="218"/>
    </location>
</feature>
<evidence type="ECO:0000256" key="1">
    <source>
        <dbReference type="SAM" id="MobiDB-lite"/>
    </source>
</evidence>
<keyword evidence="4" id="KW-1185">Reference proteome</keyword>
<feature type="region of interest" description="Disordered" evidence="1">
    <location>
        <begin position="300"/>
        <end position="324"/>
    </location>
</feature>
<dbReference type="AlphaFoldDB" id="A0A843UTH0"/>